<dbReference type="Pfam" id="PF05057">
    <property type="entry name" value="DUF676"/>
    <property type="match status" value="1"/>
</dbReference>
<dbReference type="EMBL" id="CP165644">
    <property type="protein sequence ID" value="XDU67592.1"/>
    <property type="molecule type" value="Genomic_DNA"/>
</dbReference>
<keyword evidence="1" id="KW-0812">Transmembrane</keyword>
<feature type="domain" description="DUF676" evidence="2">
    <location>
        <begin position="42"/>
        <end position="193"/>
    </location>
</feature>
<proteinExistence type="predicted"/>
<name>A0AB39VJZ2_9FUSO</name>
<dbReference type="PANTHER" id="PTHR37946:SF1">
    <property type="entry name" value="SLL1969 PROTEIN"/>
    <property type="match status" value="1"/>
</dbReference>
<dbReference type="KEGG" id="lrug:AB8B22_04050"/>
<dbReference type="InterPro" id="IPR007751">
    <property type="entry name" value="DUF676_lipase-like"/>
</dbReference>
<gene>
    <name evidence="3" type="ORF">AB8B22_04050</name>
</gene>
<feature type="transmembrane region" description="Helical" evidence="1">
    <location>
        <begin position="7"/>
        <end position="26"/>
    </location>
</feature>
<accession>A0AB39VJZ2</accession>
<evidence type="ECO:0000259" key="2">
    <source>
        <dbReference type="Pfam" id="PF05057"/>
    </source>
</evidence>
<dbReference type="Gene3D" id="3.40.50.1820">
    <property type="entry name" value="alpha/beta hydrolase"/>
    <property type="match status" value="1"/>
</dbReference>
<evidence type="ECO:0000313" key="3">
    <source>
        <dbReference type="EMBL" id="XDU67592.1"/>
    </source>
</evidence>
<evidence type="ECO:0000256" key="1">
    <source>
        <dbReference type="SAM" id="Phobius"/>
    </source>
</evidence>
<organism evidence="3">
    <name type="scientific">Leptotrichia rugosa</name>
    <dbReference type="NCBI Taxonomy" id="3239302"/>
    <lineage>
        <taxon>Bacteria</taxon>
        <taxon>Fusobacteriati</taxon>
        <taxon>Fusobacteriota</taxon>
        <taxon>Fusobacteriia</taxon>
        <taxon>Fusobacteriales</taxon>
        <taxon>Leptotrichiaceae</taxon>
        <taxon>Leptotrichia</taxon>
    </lineage>
</organism>
<keyword evidence="1" id="KW-1133">Transmembrane helix</keyword>
<dbReference type="PANTHER" id="PTHR37946">
    <property type="entry name" value="SLL1969 PROTEIN"/>
    <property type="match status" value="1"/>
</dbReference>
<dbReference type="RefSeq" id="WP_369711749.1">
    <property type="nucleotide sequence ID" value="NZ_CP165644.1"/>
</dbReference>
<dbReference type="AlphaFoldDB" id="A0AB39VJZ2"/>
<dbReference type="InterPro" id="IPR029058">
    <property type="entry name" value="AB_hydrolase_fold"/>
</dbReference>
<sequence>MKNIKNYILKIVFLLSVTININAGILTHEFRTEEFGNIEKTDKDIVILMHGIYSKLDNLEYIEKKLEENGYSGVNIQYPTTKDEIQDIAKKYIEPEIEKKIKILNEINKKRVSENKKKLKINFIVHSMGSVVLRYQLQENTFEELGKVVFLSPPSHGSSMAGNFFTELLSPYLGKAIKQINVQKDSFVNHLKEPDYNCYVMVGNRANNPLYSVITDGESDGAVPVKSAKLENCKFKIIDGESHSSILKSDKVMQEILKYFKE</sequence>
<protein>
    <submittedName>
        <fullName evidence="3">Esterase/lipase family protein</fullName>
    </submittedName>
</protein>
<dbReference type="SUPFAM" id="SSF53474">
    <property type="entry name" value="alpha/beta-Hydrolases"/>
    <property type="match status" value="1"/>
</dbReference>
<reference evidence="3" key="1">
    <citation type="submission" date="2024-07" db="EMBL/GenBank/DDBJ databases">
        <authorList>
            <person name="Li X.-J."/>
            <person name="Wang X."/>
        </authorList>
    </citation>
    <scope>NUCLEOTIDE SEQUENCE</scope>
    <source>
        <strain evidence="3">HSP-334</strain>
    </source>
</reference>
<keyword evidence="1" id="KW-0472">Membrane</keyword>